<sequence>MRSVVVPLPPLASVVREFWGHVSDGCTAGDAGLAVGVSEGTGVRWLRDAGGVKPRLTEPKNSGPKPRLTLADRIQIDLGIKTNESLQSIGARLTPARPASTIKREIDANADIHNVTGTSGYRRKQAFGARQSGRTAQVHYDAYVAQARSDQRARRPKPSKLAVNERLHEEVQRRLLEEHSPEQIAERLVIDFPNDPEMRVSPETIYRSIYVQGKGNLRRELHTCLRTGRAIRKPQRRPDERRGRIRDMINISERPPEAKDRAVPGHWEGDLILGSTASASAIGTVVERASRFVMLLHLPDNHGADAVQEAIVDKMAQLPAILRKTLTWDQGSEMANHIAIAAATELDIYFCDPHSPWQRGSNENTNGLLRQYFAKGTDLSIFPADYLDYVAAKLNTRPRKTLGWKTPAEALDELLSNPSKPPAIASIA</sequence>
<proteinExistence type="predicted"/>
<dbReference type="SUPFAM" id="SSF53098">
    <property type="entry name" value="Ribonuclease H-like"/>
    <property type="match status" value="1"/>
</dbReference>
<dbReference type="GO" id="GO:0032196">
    <property type="term" value="P:transposition"/>
    <property type="evidence" value="ECO:0007669"/>
    <property type="project" value="TreeGrafter"/>
</dbReference>
<organism evidence="2 3">
    <name type="scientific">Mycobacterium lehmannii</name>
    <dbReference type="NCBI Taxonomy" id="2048550"/>
    <lineage>
        <taxon>Bacteria</taxon>
        <taxon>Bacillati</taxon>
        <taxon>Actinomycetota</taxon>
        <taxon>Actinomycetes</taxon>
        <taxon>Mycobacteriales</taxon>
        <taxon>Mycobacteriaceae</taxon>
        <taxon>Mycobacterium</taxon>
    </lineage>
</organism>
<dbReference type="Gene3D" id="3.30.420.10">
    <property type="entry name" value="Ribonuclease H-like superfamily/Ribonuclease H"/>
    <property type="match status" value="1"/>
</dbReference>
<dbReference type="InterPro" id="IPR001584">
    <property type="entry name" value="Integrase_cat-core"/>
</dbReference>
<dbReference type="PANTHER" id="PTHR10948:SF23">
    <property type="entry name" value="TRANSPOSASE INSI FOR INSERTION SEQUENCE ELEMENT IS30A-RELATED"/>
    <property type="match status" value="1"/>
</dbReference>
<dbReference type="GO" id="GO:0005829">
    <property type="term" value="C:cytosol"/>
    <property type="evidence" value="ECO:0007669"/>
    <property type="project" value="TreeGrafter"/>
</dbReference>
<evidence type="ECO:0000313" key="2">
    <source>
        <dbReference type="EMBL" id="KUI08889.1"/>
    </source>
</evidence>
<keyword evidence="3" id="KW-1185">Reference proteome</keyword>
<evidence type="ECO:0000259" key="1">
    <source>
        <dbReference type="PROSITE" id="PS50994"/>
    </source>
</evidence>
<dbReference type="InterPro" id="IPR012337">
    <property type="entry name" value="RNaseH-like_sf"/>
</dbReference>
<dbReference type="PROSITE" id="PS50994">
    <property type="entry name" value="INTEGRASE"/>
    <property type="match status" value="1"/>
</dbReference>
<name>A0A117JHR6_9MYCO</name>
<dbReference type="Proteomes" id="UP000053707">
    <property type="component" value="Unassembled WGS sequence"/>
</dbReference>
<reference evidence="2 3" key="1">
    <citation type="submission" date="2016-01" db="EMBL/GenBank/DDBJ databases">
        <authorList>
            <consortium name="TB Trials Study Group"/>
            <person name="Sutton G."/>
            <person name="Brinkac L."/>
            <person name="Sanka R."/>
            <person name="Adams M."/>
            <person name="Lau E.L."/>
            <person name="Macaden R."/>
            <person name="Grewal H.M.S."/>
        </authorList>
    </citation>
    <scope>NUCLEOTIDE SEQUENCE [LARGE SCALE GENOMIC DNA]</scope>
    <source>
        <strain evidence="2 3">IS-1744</strain>
    </source>
</reference>
<dbReference type="GO" id="GO:0003676">
    <property type="term" value="F:nucleic acid binding"/>
    <property type="evidence" value="ECO:0007669"/>
    <property type="project" value="InterPro"/>
</dbReference>
<comment type="caution">
    <text evidence="2">The sequence shown here is derived from an EMBL/GenBank/DDBJ whole genome shotgun (WGS) entry which is preliminary data.</text>
</comment>
<evidence type="ECO:0000313" key="3">
    <source>
        <dbReference type="Proteomes" id="UP000053707"/>
    </source>
</evidence>
<dbReference type="GO" id="GO:0004803">
    <property type="term" value="F:transposase activity"/>
    <property type="evidence" value="ECO:0007669"/>
    <property type="project" value="TreeGrafter"/>
</dbReference>
<dbReference type="InterPro" id="IPR053392">
    <property type="entry name" value="Transposase_IS30-like"/>
</dbReference>
<protein>
    <submittedName>
        <fullName evidence="2">Transposase</fullName>
    </submittedName>
</protein>
<dbReference type="InterPro" id="IPR036397">
    <property type="entry name" value="RNaseH_sf"/>
</dbReference>
<dbReference type="NCBIfam" id="NF033563">
    <property type="entry name" value="transpos_IS30"/>
    <property type="match status" value="1"/>
</dbReference>
<dbReference type="PANTHER" id="PTHR10948">
    <property type="entry name" value="TRANSPOSASE"/>
    <property type="match status" value="1"/>
</dbReference>
<gene>
    <name evidence="2" type="ORF">AU192_18555</name>
</gene>
<feature type="domain" description="Integrase catalytic" evidence="1">
    <location>
        <begin position="251"/>
        <end position="415"/>
    </location>
</feature>
<dbReference type="GO" id="GO:0015074">
    <property type="term" value="P:DNA integration"/>
    <property type="evidence" value="ECO:0007669"/>
    <property type="project" value="InterPro"/>
</dbReference>
<dbReference type="InterPro" id="IPR051917">
    <property type="entry name" value="Transposase-Integrase"/>
</dbReference>
<dbReference type="AlphaFoldDB" id="A0A117JHR6"/>
<dbReference type="Pfam" id="PF00665">
    <property type="entry name" value="rve"/>
    <property type="match status" value="1"/>
</dbReference>
<dbReference type="EMBL" id="LQIR01000058">
    <property type="protein sequence ID" value="KUI08889.1"/>
    <property type="molecule type" value="Genomic_DNA"/>
</dbReference>
<accession>A0A117JHR6</accession>